<evidence type="ECO:0000313" key="2">
    <source>
        <dbReference type="EMBL" id="CAA0810675.1"/>
    </source>
</evidence>
<sequence>TITLHHHLLKIQSPSQFSGEPEPADVQGFPRTNTVHLVSAAHHRLRAPSHTFPSPANLGLVPFVPQLNQRPRAAPILHQVHVAAPVPRHPRPARSTHHQLWSQSIISCPSAGSTLPAPQPHRQTTRPKPL</sequence>
<gene>
    <name evidence="2" type="ORF">SHERM_12223</name>
</gene>
<evidence type="ECO:0000313" key="3">
    <source>
        <dbReference type="Proteomes" id="UP001153555"/>
    </source>
</evidence>
<keyword evidence="3" id="KW-1185">Reference proteome</keyword>
<feature type="non-terminal residue" evidence="2">
    <location>
        <position position="130"/>
    </location>
</feature>
<dbReference type="EMBL" id="CACSLK010006441">
    <property type="protein sequence ID" value="CAA0810675.1"/>
    <property type="molecule type" value="Genomic_DNA"/>
</dbReference>
<feature type="non-terminal residue" evidence="2">
    <location>
        <position position="1"/>
    </location>
</feature>
<feature type="region of interest" description="Disordered" evidence="1">
    <location>
        <begin position="108"/>
        <end position="130"/>
    </location>
</feature>
<organism evidence="2 3">
    <name type="scientific">Striga hermonthica</name>
    <name type="common">Purple witchweed</name>
    <name type="synonym">Buchnera hermonthica</name>
    <dbReference type="NCBI Taxonomy" id="68872"/>
    <lineage>
        <taxon>Eukaryota</taxon>
        <taxon>Viridiplantae</taxon>
        <taxon>Streptophyta</taxon>
        <taxon>Embryophyta</taxon>
        <taxon>Tracheophyta</taxon>
        <taxon>Spermatophyta</taxon>
        <taxon>Magnoliopsida</taxon>
        <taxon>eudicotyledons</taxon>
        <taxon>Gunneridae</taxon>
        <taxon>Pentapetalae</taxon>
        <taxon>asterids</taxon>
        <taxon>lamiids</taxon>
        <taxon>Lamiales</taxon>
        <taxon>Orobanchaceae</taxon>
        <taxon>Buchnereae</taxon>
        <taxon>Striga</taxon>
    </lineage>
</organism>
<comment type="caution">
    <text evidence="2">The sequence shown here is derived from an EMBL/GenBank/DDBJ whole genome shotgun (WGS) entry which is preliminary data.</text>
</comment>
<reference evidence="2" key="1">
    <citation type="submission" date="2019-12" db="EMBL/GenBank/DDBJ databases">
        <authorList>
            <person name="Scholes J."/>
        </authorList>
    </citation>
    <scope>NUCLEOTIDE SEQUENCE</scope>
</reference>
<evidence type="ECO:0000256" key="1">
    <source>
        <dbReference type="SAM" id="MobiDB-lite"/>
    </source>
</evidence>
<proteinExistence type="predicted"/>
<name>A0A9N7R2V2_STRHE</name>
<dbReference type="AlphaFoldDB" id="A0A9N7R2V2"/>
<protein>
    <submittedName>
        <fullName evidence="2">Uncharacterized protein</fullName>
    </submittedName>
</protein>
<accession>A0A9N7R2V2</accession>
<dbReference type="Proteomes" id="UP001153555">
    <property type="component" value="Unassembled WGS sequence"/>
</dbReference>